<name>A0A6M2ZI91_9CAUD</name>
<accession>A0A6M2ZI91</accession>
<sequence length="54" mass="6299">MKPYPLGIDNPIKVKAVWGSHKWALYWKDDHTKIATFPNEFVAMQARRSIIESL</sequence>
<gene>
    <name evidence="1" type="ORF">SSCSM1_265</name>
</gene>
<evidence type="ECO:0000313" key="2">
    <source>
        <dbReference type="Proteomes" id="UP000515683"/>
    </source>
</evidence>
<reference evidence="1" key="1">
    <citation type="submission" date="2019-04" db="EMBL/GenBank/DDBJ databases">
        <title>Genomic and proteomic characterization of cyanophage S-SCSM1 provides new insights into understanding the viral gene diversity and phage-host interactions.</title>
        <authorList>
            <person name="Wang Q."/>
            <person name="Xu Y."/>
            <person name="Jiao N."/>
            <person name="Zhang R."/>
        </authorList>
    </citation>
    <scope>NUCLEOTIDE SEQUENCE [LARGE SCALE GENOMIC DNA]</scope>
</reference>
<proteinExistence type="predicted"/>
<dbReference type="Proteomes" id="UP000515683">
    <property type="component" value="Segment"/>
</dbReference>
<protein>
    <submittedName>
        <fullName evidence="1">Uncharacterized protein</fullName>
    </submittedName>
</protein>
<evidence type="ECO:0000313" key="1">
    <source>
        <dbReference type="EMBL" id="QFG06529.1"/>
    </source>
</evidence>
<organism evidence="1 2">
    <name type="scientific">Synechococcus phage S-SCSM1</name>
    <dbReference type="NCBI Taxonomy" id="2588487"/>
    <lineage>
        <taxon>Viruses</taxon>
        <taxon>Duplodnaviria</taxon>
        <taxon>Heunggongvirae</taxon>
        <taxon>Uroviricota</taxon>
        <taxon>Caudoviricetes</taxon>
        <taxon>Pantevenvirales</taxon>
        <taxon>Kyanoviridae</taxon>
        <taxon>Zhoulongquanvirus</taxon>
        <taxon>Zhoulongquanvirus esscess</taxon>
    </lineage>
</organism>
<dbReference type="EMBL" id="MK867354">
    <property type="protein sequence ID" value="QFG06529.1"/>
    <property type="molecule type" value="Genomic_DNA"/>
</dbReference>
<keyword evidence="2" id="KW-1185">Reference proteome</keyword>